<organism evidence="2 3">
    <name type="scientific">Capnocytophaga stomatis</name>
    <dbReference type="NCBI Taxonomy" id="1848904"/>
    <lineage>
        <taxon>Bacteria</taxon>
        <taxon>Pseudomonadati</taxon>
        <taxon>Bacteroidota</taxon>
        <taxon>Flavobacteriia</taxon>
        <taxon>Flavobacteriales</taxon>
        <taxon>Flavobacteriaceae</taxon>
        <taxon>Capnocytophaga</taxon>
    </lineage>
</organism>
<protein>
    <submittedName>
        <fullName evidence="2">ATP-binding protein</fullName>
    </submittedName>
</protein>
<gene>
    <name evidence="2" type="ORF">ACI76L_03320</name>
</gene>
<feature type="coiled-coil region" evidence="1">
    <location>
        <begin position="350"/>
        <end position="377"/>
    </location>
</feature>
<keyword evidence="1" id="KW-0175">Coiled coil</keyword>
<keyword evidence="3" id="KW-1185">Reference proteome</keyword>
<proteinExistence type="predicted"/>
<dbReference type="Pfam" id="PF13589">
    <property type="entry name" value="HATPase_c_3"/>
    <property type="match status" value="1"/>
</dbReference>
<reference evidence="2 3" key="1">
    <citation type="journal article" date="2016" name="Sci. Rep.">
        <title>Whole genome sequencing identifies a novel species of the genus Capnocytophaga isolated from dog and cat bite wounds in humans.</title>
        <authorList>
            <person name="Zangenah S."/>
            <person name="Abbasi N."/>
            <person name="Andersson A.F."/>
            <person name="Bergman P."/>
        </authorList>
    </citation>
    <scope>NUCLEOTIDE SEQUENCE [LARGE SCALE GENOMIC DNA]</scope>
    <source>
        <strain evidence="2 3">W5</strain>
    </source>
</reference>
<evidence type="ECO:0000256" key="1">
    <source>
        <dbReference type="SAM" id="Coils"/>
    </source>
</evidence>
<comment type="caution">
    <text evidence="2">The sequence shown here is derived from an EMBL/GenBank/DDBJ whole genome shotgun (WGS) entry which is preliminary data.</text>
</comment>
<evidence type="ECO:0000313" key="3">
    <source>
        <dbReference type="Proteomes" id="UP001622370"/>
    </source>
</evidence>
<dbReference type="Gene3D" id="3.30.565.10">
    <property type="entry name" value="Histidine kinase-like ATPase, C-terminal domain"/>
    <property type="match status" value="1"/>
</dbReference>
<dbReference type="Proteomes" id="UP001622370">
    <property type="component" value="Unassembled WGS sequence"/>
</dbReference>
<keyword evidence="2" id="KW-0547">Nucleotide-binding</keyword>
<name>A0ABW8Q8W5_9FLAO</name>
<evidence type="ECO:0000313" key="2">
    <source>
        <dbReference type="EMBL" id="MFK8292806.1"/>
    </source>
</evidence>
<dbReference type="GO" id="GO:0005524">
    <property type="term" value="F:ATP binding"/>
    <property type="evidence" value="ECO:0007669"/>
    <property type="project" value="UniProtKB-KW"/>
</dbReference>
<dbReference type="EMBL" id="JBJGWJ010000001">
    <property type="protein sequence ID" value="MFK8292806.1"/>
    <property type="molecule type" value="Genomic_DNA"/>
</dbReference>
<keyword evidence="2" id="KW-0067">ATP-binding</keyword>
<dbReference type="InterPro" id="IPR036890">
    <property type="entry name" value="HATPase_C_sf"/>
</dbReference>
<dbReference type="SUPFAM" id="SSF55874">
    <property type="entry name" value="ATPase domain of HSP90 chaperone/DNA topoisomerase II/histidine kinase"/>
    <property type="match status" value="1"/>
</dbReference>
<accession>A0ABW8Q8W5</accession>
<dbReference type="RefSeq" id="WP_405253773.1">
    <property type="nucleotide sequence ID" value="NZ_JBJGWE010000001.1"/>
</dbReference>
<sequence>MSDNIIQGNPTKTFFINMITRDISIKDAILDLLDNSIDGASRINSESYEGLFIEITVNKNEFIVKDNCGGFSLDTAKKYAFRFGRPDDAPDAKGSVGRFGIGMKRALFKIGKQFEVESKTDTDHFEVIVDVNEWRNKTKIVTQSGVDTTIEDWDFSYKNVSNEESNLEDKGTFVKVTSLHNEVAELFDDNEFLNALRDDIERLLNFSLEKKIIITLNNQELKSKNIKVFNENSKPYIFEGEKDGVRFKIIAGLGEIGNPSKSGWYIYCNDRLVLEADKTETTGWGIFSVPKWHIDYVMFRGIVFMDADETINLPLTTTKKGIDTTSDIYKSVLSYMREATSNVIPFLRQVTKLGAEANEYRELLAEQEAEISVVEMKNIQVSTEMRTFTSPEIDLEAISEKRDFVTISFKAIKEIVNRAKKHSGSKSNKEFGEYLLHYYLKMEDIEDE</sequence>